<organism evidence="2 3">
    <name type="scientific">Adhaeretor mobilis</name>
    <dbReference type="NCBI Taxonomy" id="1930276"/>
    <lineage>
        <taxon>Bacteria</taxon>
        <taxon>Pseudomonadati</taxon>
        <taxon>Planctomycetota</taxon>
        <taxon>Planctomycetia</taxon>
        <taxon>Pirellulales</taxon>
        <taxon>Lacipirellulaceae</taxon>
        <taxon>Adhaeretor</taxon>
    </lineage>
</organism>
<feature type="compositionally biased region" description="Basic and acidic residues" evidence="1">
    <location>
        <begin position="310"/>
        <end position="325"/>
    </location>
</feature>
<feature type="region of interest" description="Disordered" evidence="1">
    <location>
        <begin position="306"/>
        <end position="330"/>
    </location>
</feature>
<dbReference type="Proteomes" id="UP000319852">
    <property type="component" value="Chromosome"/>
</dbReference>
<evidence type="ECO:0000313" key="3">
    <source>
        <dbReference type="Proteomes" id="UP000319852"/>
    </source>
</evidence>
<dbReference type="Pfam" id="PF15892">
    <property type="entry name" value="BNR_4"/>
    <property type="match status" value="1"/>
</dbReference>
<keyword evidence="3" id="KW-1185">Reference proteome</keyword>
<dbReference type="Gene3D" id="2.120.10.10">
    <property type="match status" value="1"/>
</dbReference>
<name>A0A517N248_9BACT</name>
<evidence type="ECO:0000256" key="1">
    <source>
        <dbReference type="SAM" id="MobiDB-lite"/>
    </source>
</evidence>
<sequence length="564" mass="63352">MREKFRSTGLLSLLRFTGLALSFFGSTNVNDRRSLSLLSLSICAGSIYVASIALADTQPVGGESTVVEAEVDTQKVVKIATQNVKVDGYRGIWYANQRSGDVYRFKYSGGLGTYCAKHRPFAIYSPTARKTFFCYGGAARNNNHRLVHMVSYFDHKTGMVPQPTLLLDKKTGDAHDNPVISLDYHGHLWIFSTSHGRGRPSFVHRSKEPFSIDAFERIDATYSKEGETLPLDNFSYLQVWPQRKGGFASFFTRYKAPADRTLFFMKSADGKQWSAWQRLAAFEKGHYQVSVSDGDHLGSAFNYHPNGKVHPIDDGRPNPKERPDGKGQVVGQGLNYRTNLYYVETLDGGLTWQNAAGETLQLPLTEVSNPALVRDFAAEEKNIYMKDIQFDEQGNPVILILASRGYQSGPINDPRDWLLAHWTDEQWTFSTIAQSDNNYDMGSLFLEKGQWRLVAPTEQGPQAYNTGGEVCMWTSADQGKTWKRGRQLTRNSPYNHTFVRRPIQAHPDFYAFWADGHGRQPSKSRLYFCNQQGDVFQLPALMDGPFAKPRKLTATGEQAAAIAP</sequence>
<proteinExistence type="predicted"/>
<dbReference type="InterPro" id="IPR036278">
    <property type="entry name" value="Sialidase_sf"/>
</dbReference>
<gene>
    <name evidence="2" type="ORF">HG15A2_45540</name>
</gene>
<dbReference type="SUPFAM" id="SSF50939">
    <property type="entry name" value="Sialidases"/>
    <property type="match status" value="1"/>
</dbReference>
<protein>
    <submittedName>
        <fullName evidence="2">Uncharacterized protein</fullName>
    </submittedName>
</protein>
<accession>A0A517N248</accession>
<dbReference type="OrthoDB" id="248306at2"/>
<evidence type="ECO:0000313" key="2">
    <source>
        <dbReference type="EMBL" id="QDT01212.1"/>
    </source>
</evidence>
<dbReference type="KEGG" id="amob:HG15A2_45540"/>
<reference evidence="2 3" key="1">
    <citation type="submission" date="2019-02" db="EMBL/GenBank/DDBJ databases">
        <title>Deep-cultivation of Planctomycetes and their phenomic and genomic characterization uncovers novel biology.</title>
        <authorList>
            <person name="Wiegand S."/>
            <person name="Jogler M."/>
            <person name="Boedeker C."/>
            <person name="Pinto D."/>
            <person name="Vollmers J."/>
            <person name="Rivas-Marin E."/>
            <person name="Kohn T."/>
            <person name="Peeters S.H."/>
            <person name="Heuer A."/>
            <person name="Rast P."/>
            <person name="Oberbeckmann S."/>
            <person name="Bunk B."/>
            <person name="Jeske O."/>
            <person name="Meyerdierks A."/>
            <person name="Storesund J.E."/>
            <person name="Kallscheuer N."/>
            <person name="Luecker S."/>
            <person name="Lage O.M."/>
            <person name="Pohl T."/>
            <person name="Merkel B.J."/>
            <person name="Hornburger P."/>
            <person name="Mueller R.-W."/>
            <person name="Bruemmer F."/>
            <person name="Labrenz M."/>
            <person name="Spormann A.M."/>
            <person name="Op den Camp H."/>
            <person name="Overmann J."/>
            <person name="Amann R."/>
            <person name="Jetten M.S.M."/>
            <person name="Mascher T."/>
            <person name="Medema M.H."/>
            <person name="Devos D.P."/>
            <person name="Kaster A.-K."/>
            <person name="Ovreas L."/>
            <person name="Rohde M."/>
            <person name="Galperin M.Y."/>
            <person name="Jogler C."/>
        </authorList>
    </citation>
    <scope>NUCLEOTIDE SEQUENCE [LARGE SCALE GENOMIC DNA]</scope>
    <source>
        <strain evidence="2 3">HG15A2</strain>
    </source>
</reference>
<dbReference type="AlphaFoldDB" id="A0A517N248"/>
<dbReference type="EMBL" id="CP036263">
    <property type="protein sequence ID" value="QDT01212.1"/>
    <property type="molecule type" value="Genomic_DNA"/>
</dbReference>